<keyword evidence="3" id="KW-1185">Reference proteome</keyword>
<name>A0ABZ0RM84_9BACT</name>
<dbReference type="Proteomes" id="UP001324993">
    <property type="component" value="Chromosome"/>
</dbReference>
<gene>
    <name evidence="2" type="primary">pseG</name>
    <name evidence="2" type="ORF">SH580_06370</name>
</gene>
<dbReference type="NCBIfam" id="TIGR03590">
    <property type="entry name" value="PseG"/>
    <property type="match status" value="1"/>
</dbReference>
<dbReference type="EC" id="3.6.1.57" evidence="2"/>
<evidence type="ECO:0000259" key="1">
    <source>
        <dbReference type="Pfam" id="PF04101"/>
    </source>
</evidence>
<dbReference type="Pfam" id="PF04101">
    <property type="entry name" value="Glyco_tran_28_C"/>
    <property type="match status" value="1"/>
</dbReference>
<dbReference type="PANTHER" id="PTHR21015:SF22">
    <property type="entry name" value="GLYCOSYLTRANSFERASE"/>
    <property type="match status" value="1"/>
</dbReference>
<dbReference type="SUPFAM" id="SSF53756">
    <property type="entry name" value="UDP-Glycosyltransferase/glycogen phosphorylase"/>
    <property type="match status" value="1"/>
</dbReference>
<evidence type="ECO:0000313" key="3">
    <source>
        <dbReference type="Proteomes" id="UP001324993"/>
    </source>
</evidence>
<feature type="domain" description="Glycosyl transferase family 28 C-terminal" evidence="1">
    <location>
        <begin position="179"/>
        <end position="275"/>
    </location>
</feature>
<dbReference type="InterPro" id="IPR007235">
    <property type="entry name" value="Glyco_trans_28_C"/>
</dbReference>
<accession>A0ABZ0RM84</accession>
<proteinExistence type="predicted"/>
<dbReference type="Gene3D" id="3.40.50.11190">
    <property type="match status" value="1"/>
</dbReference>
<dbReference type="RefSeq" id="WP_319834175.1">
    <property type="nucleotide sequence ID" value="NZ_CP138858.1"/>
</dbReference>
<dbReference type="InterPro" id="IPR020023">
    <property type="entry name" value="PseG"/>
</dbReference>
<dbReference type="PANTHER" id="PTHR21015">
    <property type="entry name" value="UDP-N-ACETYLGLUCOSAMINE--N-ACETYLMURAMYL-(PENTAPEPTIDE) PYROPHOSPHORYL-UNDECAPRENOL N-ACETYLGLUCOSAMINE TRANSFERASE 1"/>
    <property type="match status" value="1"/>
</dbReference>
<keyword evidence="2" id="KW-0378">Hydrolase</keyword>
<protein>
    <submittedName>
        <fullName evidence="2">UDP-2,4-diacetamido-2,4, 6-trideoxy-beta-L-altropyranose hydrolase</fullName>
        <ecNumber evidence="2">3.6.1.57</ecNumber>
    </submittedName>
</protein>
<dbReference type="GO" id="GO:0016787">
    <property type="term" value="F:hydrolase activity"/>
    <property type="evidence" value="ECO:0007669"/>
    <property type="project" value="UniProtKB-KW"/>
</dbReference>
<sequence>MKATLLIRADAGGATGTGHVMRMIALAQGYLRCGGRVVLASVNCPEKLVERVRSHNIEHYFINTKQPGHLNDAQLTTELAREVGAEWLVVDGYHFDYDYQKYVKQAGLSLLCVDDYGYSNRWFCDVILNQNLDADLNFEYVSDLEDTQVLAGGRFCLLREEFLKEKAQPRSWGKIECLLVTLGGSDSDNATETVLHLLNQFAFRSLLIRVLVGADNPHVERLRSIKSHHHMEVVQNITNMPEQYAWADGIISAGGSTCWEWLYCGLPGAIVTIADNQLPIVRALTEQRKAALSLGWFHEIHVNSSSSKLKSWLEAPSSITDRNVACNLVDGIGVERVCQMLSDGFEVK</sequence>
<reference evidence="2 3" key="1">
    <citation type="submission" date="2023-11" db="EMBL/GenBank/DDBJ databases">
        <title>Coraliomargarita sp. nov., isolated from marine algae.</title>
        <authorList>
            <person name="Lee J.K."/>
            <person name="Baek J.H."/>
            <person name="Kim J.M."/>
            <person name="Choi D.G."/>
            <person name="Jeon C.O."/>
        </authorList>
    </citation>
    <scope>NUCLEOTIDE SEQUENCE [LARGE SCALE GENOMIC DNA]</scope>
    <source>
        <strain evidence="2 3">J2-16</strain>
    </source>
</reference>
<evidence type="ECO:0000313" key="2">
    <source>
        <dbReference type="EMBL" id="WPJ97331.1"/>
    </source>
</evidence>
<dbReference type="EMBL" id="CP138858">
    <property type="protein sequence ID" value="WPJ97331.1"/>
    <property type="molecule type" value="Genomic_DNA"/>
</dbReference>
<organism evidence="2 3">
    <name type="scientific">Coraliomargarita algicola</name>
    <dbReference type="NCBI Taxonomy" id="3092156"/>
    <lineage>
        <taxon>Bacteria</taxon>
        <taxon>Pseudomonadati</taxon>
        <taxon>Verrucomicrobiota</taxon>
        <taxon>Opitutia</taxon>
        <taxon>Puniceicoccales</taxon>
        <taxon>Coraliomargaritaceae</taxon>
        <taxon>Coraliomargarita</taxon>
    </lineage>
</organism>
<dbReference type="Gene3D" id="3.40.50.2000">
    <property type="entry name" value="Glycogen Phosphorylase B"/>
    <property type="match status" value="1"/>
</dbReference>